<dbReference type="SUPFAM" id="SSF52038">
    <property type="entry name" value="Barstar-related"/>
    <property type="match status" value="1"/>
</dbReference>
<dbReference type="Proteomes" id="UP001172083">
    <property type="component" value="Unassembled WGS sequence"/>
</dbReference>
<proteinExistence type="inferred from homology"/>
<comment type="caution">
    <text evidence="3">The sequence shown here is derived from an EMBL/GenBank/DDBJ whole genome shotgun (WGS) entry which is preliminary data.</text>
</comment>
<dbReference type="InterPro" id="IPR000468">
    <property type="entry name" value="Barstar"/>
</dbReference>
<accession>A0ABT8LE22</accession>
<dbReference type="InterPro" id="IPR035905">
    <property type="entry name" value="Barstar-like_sf"/>
</dbReference>
<dbReference type="Gene3D" id="3.30.370.10">
    <property type="entry name" value="Barstar-like"/>
    <property type="match status" value="1"/>
</dbReference>
<organism evidence="3 4">
    <name type="scientific">Agaribacillus aureus</name>
    <dbReference type="NCBI Taxonomy" id="3051825"/>
    <lineage>
        <taxon>Bacteria</taxon>
        <taxon>Pseudomonadati</taxon>
        <taxon>Bacteroidota</taxon>
        <taxon>Cytophagia</taxon>
        <taxon>Cytophagales</taxon>
        <taxon>Splendidivirgaceae</taxon>
        <taxon>Agaribacillus</taxon>
    </lineage>
</organism>
<gene>
    <name evidence="3" type="ORF">QQ020_28330</name>
</gene>
<evidence type="ECO:0000259" key="2">
    <source>
        <dbReference type="Pfam" id="PF01337"/>
    </source>
</evidence>
<comment type="similarity">
    <text evidence="1">Belongs to the barstar family.</text>
</comment>
<evidence type="ECO:0000256" key="1">
    <source>
        <dbReference type="ARBA" id="ARBA00006845"/>
    </source>
</evidence>
<evidence type="ECO:0000313" key="3">
    <source>
        <dbReference type="EMBL" id="MDN5216019.1"/>
    </source>
</evidence>
<dbReference type="Pfam" id="PF01337">
    <property type="entry name" value="Barstar"/>
    <property type="match status" value="1"/>
</dbReference>
<evidence type="ECO:0000313" key="4">
    <source>
        <dbReference type="Proteomes" id="UP001172083"/>
    </source>
</evidence>
<protein>
    <submittedName>
        <fullName evidence="3">Barstar family protein</fullName>
    </submittedName>
</protein>
<keyword evidence="4" id="KW-1185">Reference proteome</keyword>
<dbReference type="EMBL" id="JAUJEB010000007">
    <property type="protein sequence ID" value="MDN5216019.1"/>
    <property type="molecule type" value="Genomic_DNA"/>
</dbReference>
<reference evidence="3" key="1">
    <citation type="submission" date="2023-06" db="EMBL/GenBank/DDBJ databases">
        <title>Genomic of Agaribacillus aureum.</title>
        <authorList>
            <person name="Wang G."/>
        </authorList>
    </citation>
    <scope>NUCLEOTIDE SEQUENCE</scope>
    <source>
        <strain evidence="3">BMA12</strain>
    </source>
</reference>
<feature type="domain" description="Barstar (barnase inhibitor)" evidence="2">
    <location>
        <begin position="6"/>
        <end position="87"/>
    </location>
</feature>
<dbReference type="RefSeq" id="WP_346761353.1">
    <property type="nucleotide sequence ID" value="NZ_JAUJEB010000007.1"/>
</dbReference>
<sequence>MKAEYIIDGAKFLSKNGFYNHVEELFTFGLNWKIGRNLNAFNDILHGGFGRHDCDEKIIVKWKNLKKSRERLDEKFLEAALEVLRDNENVTFHIT</sequence>
<name>A0ABT8LE22_9BACT</name>